<sequence>MRDLRKEARKRSQALRQTRNADVLLTNPTHLAIALRYVHGEMDSPQVVAKGAGHLAAGMRQIAARHRIPVVRSPGLARRLFQELDVDHYVPPQMFADVARIIVWVFAMRERKHGTAGAA</sequence>
<keyword evidence="3" id="KW-1185">Reference proteome</keyword>
<dbReference type="PANTHER" id="PTHR30531:SF14">
    <property type="entry name" value="SURFACE PRESENTATION OF ANTIGENS PROTEIN SPAS"/>
    <property type="match status" value="1"/>
</dbReference>
<dbReference type="PANTHER" id="PTHR30531">
    <property type="entry name" value="FLAGELLAR BIOSYNTHETIC PROTEIN FLHB"/>
    <property type="match status" value="1"/>
</dbReference>
<dbReference type="SUPFAM" id="SSF160544">
    <property type="entry name" value="EscU C-terminal domain-like"/>
    <property type="match status" value="1"/>
</dbReference>
<comment type="caution">
    <text evidence="2">The sequence shown here is derived from an EMBL/GenBank/DDBJ whole genome shotgun (WGS) entry which is preliminary data.</text>
</comment>
<evidence type="ECO:0000313" key="2">
    <source>
        <dbReference type="EMBL" id="RAR75917.1"/>
    </source>
</evidence>
<evidence type="ECO:0000256" key="1">
    <source>
        <dbReference type="ARBA" id="ARBA00010690"/>
    </source>
</evidence>
<dbReference type="InterPro" id="IPR006135">
    <property type="entry name" value="T3SS_substrate_exporter"/>
</dbReference>
<name>A0A328YZC7_9BURK</name>
<dbReference type="EMBL" id="QLTA01000060">
    <property type="protein sequence ID" value="RAR75917.1"/>
    <property type="molecule type" value="Genomic_DNA"/>
</dbReference>
<gene>
    <name evidence="2" type="ORF">AX018_106031</name>
</gene>
<dbReference type="Gene3D" id="3.40.1690.10">
    <property type="entry name" value="secretion proteins EscU"/>
    <property type="match status" value="1"/>
</dbReference>
<accession>A0A328YZC7</accession>
<organism evidence="2 3">
    <name type="scientific">Paracidovorax anthurii</name>
    <dbReference type="NCBI Taxonomy" id="78229"/>
    <lineage>
        <taxon>Bacteria</taxon>
        <taxon>Pseudomonadati</taxon>
        <taxon>Pseudomonadota</taxon>
        <taxon>Betaproteobacteria</taxon>
        <taxon>Burkholderiales</taxon>
        <taxon>Comamonadaceae</taxon>
        <taxon>Paracidovorax</taxon>
    </lineage>
</organism>
<dbReference type="PRINTS" id="PR00950">
    <property type="entry name" value="TYPE3IMSPROT"/>
</dbReference>
<dbReference type="AlphaFoldDB" id="A0A328YZC7"/>
<evidence type="ECO:0000313" key="3">
    <source>
        <dbReference type="Proteomes" id="UP000248856"/>
    </source>
</evidence>
<dbReference type="Pfam" id="PF01312">
    <property type="entry name" value="Bac_export_2"/>
    <property type="match status" value="1"/>
</dbReference>
<reference evidence="2 3" key="1">
    <citation type="submission" date="2018-06" db="EMBL/GenBank/DDBJ databases">
        <title>Genomic Encyclopedia of Archaeal and Bacterial Type Strains, Phase II (KMG-II): from individual species to whole genera.</title>
        <authorList>
            <person name="Goeker M."/>
        </authorList>
    </citation>
    <scope>NUCLEOTIDE SEQUENCE [LARGE SCALE GENOMIC DNA]</scope>
    <source>
        <strain evidence="2 3">CFPB 3232</strain>
    </source>
</reference>
<proteinExistence type="inferred from homology"/>
<keyword evidence="2" id="KW-0966">Cell projection</keyword>
<keyword evidence="2" id="KW-0969">Cilium</keyword>
<dbReference type="InterPro" id="IPR029025">
    <property type="entry name" value="T3SS_substrate_exporter_C"/>
</dbReference>
<keyword evidence="2" id="KW-0282">Flagellum</keyword>
<protein>
    <submittedName>
        <fullName evidence="2">Flagellar biosynthetic protein FlhB</fullName>
    </submittedName>
</protein>
<comment type="similarity">
    <text evidence="1">Belongs to the type III secretion exporter family.</text>
</comment>
<dbReference type="GO" id="GO:0005886">
    <property type="term" value="C:plasma membrane"/>
    <property type="evidence" value="ECO:0007669"/>
    <property type="project" value="TreeGrafter"/>
</dbReference>
<dbReference type="GO" id="GO:0009306">
    <property type="term" value="P:protein secretion"/>
    <property type="evidence" value="ECO:0007669"/>
    <property type="project" value="InterPro"/>
</dbReference>
<dbReference type="Proteomes" id="UP000248856">
    <property type="component" value="Unassembled WGS sequence"/>
</dbReference>